<proteinExistence type="predicted"/>
<keyword evidence="2" id="KW-1185">Reference proteome</keyword>
<evidence type="ECO:0000313" key="2">
    <source>
        <dbReference type="Proteomes" id="UP001474120"/>
    </source>
</evidence>
<reference evidence="1 2" key="1">
    <citation type="submission" date="2024-04" db="EMBL/GenBank/DDBJ databases">
        <title>whole genome sequencing of Lutimonas vermicola strain IMCC1616.</title>
        <authorList>
            <person name="Bae S.S."/>
        </authorList>
    </citation>
    <scope>NUCLEOTIDE SEQUENCE [LARGE SCALE GENOMIC DNA]</scope>
    <source>
        <strain evidence="1 2">IMCC1616</strain>
    </source>
</reference>
<dbReference type="EMBL" id="JBCDNA010000001">
    <property type="protein sequence ID" value="MEL4455482.1"/>
    <property type="molecule type" value="Genomic_DNA"/>
</dbReference>
<name>A0ABU9KZ62_9FLAO</name>
<dbReference type="SUPFAM" id="SSF53756">
    <property type="entry name" value="UDP-Glycosyltransferase/glycogen phosphorylase"/>
    <property type="match status" value="1"/>
</dbReference>
<organism evidence="1 2">
    <name type="scientific">Lutimonas vermicola</name>
    <dbReference type="NCBI Taxonomy" id="414288"/>
    <lineage>
        <taxon>Bacteria</taxon>
        <taxon>Pseudomonadati</taxon>
        <taxon>Bacteroidota</taxon>
        <taxon>Flavobacteriia</taxon>
        <taxon>Flavobacteriales</taxon>
        <taxon>Flavobacteriaceae</taxon>
        <taxon>Lutimonas</taxon>
    </lineage>
</organism>
<dbReference type="Proteomes" id="UP001474120">
    <property type="component" value="Unassembled WGS sequence"/>
</dbReference>
<dbReference type="InterPro" id="IPR007152">
    <property type="entry name" value="DUF354"/>
</dbReference>
<gene>
    <name evidence="1" type="ORF">AABB81_06205</name>
</gene>
<comment type="caution">
    <text evidence="1">The sequence shown here is derived from an EMBL/GenBank/DDBJ whole genome shotgun (WGS) entry which is preliminary data.</text>
</comment>
<evidence type="ECO:0000313" key="1">
    <source>
        <dbReference type="EMBL" id="MEL4455482.1"/>
    </source>
</evidence>
<dbReference type="PANTHER" id="PTHR39662:SF1">
    <property type="entry name" value="DUF354 DOMAIN-CONTAINING PROTEIN"/>
    <property type="match status" value="1"/>
</dbReference>
<dbReference type="RefSeq" id="WP_342159316.1">
    <property type="nucleotide sequence ID" value="NZ_JBCDNA010000001.1"/>
</dbReference>
<dbReference type="PIRSF" id="PIRSF005357">
    <property type="entry name" value="UCP005357"/>
    <property type="match status" value="1"/>
</dbReference>
<dbReference type="Pfam" id="PF04007">
    <property type="entry name" value="DUF354"/>
    <property type="match status" value="1"/>
</dbReference>
<accession>A0ABU9KZ62</accession>
<sequence>MKIFIDIGHPAHVHYFRNFISIMKKEGHEIFVSARDRYPVKELLDFYDIPFYNRGKGKNSVIGKLSYMFYIDLALFFKSVKFRPDIFISFTGAYTTHVGKLLNVPSIVIDDTDSEVLNRKFYQPFATNIFTPDVFKYDLGKKHLKFKGYMELAYLHPKYFENKNNGHEILNIDPSEKYTIVRFVNWQANHDYGHNGISETNKVKAVKEFSKFGKVYITSEKELPDELDAYRISIPPEQMHDVMASASLLYGESATMASESAVLGVPAIYIDDDGRSYTDEEESRYGIVYNFKESESDVLKSIDKAVEILRGHHDYTINQKKLLSEKISFTDYLEWMVKNFPQSIKQLQDNDDYQNKFIIQAKTQELKD</sequence>
<protein>
    <submittedName>
        <fullName evidence="1">DUF354 domain-containing protein</fullName>
    </submittedName>
</protein>
<dbReference type="PANTHER" id="PTHR39662">
    <property type="entry name" value="DUF354 DOMAIN-CONTAINING PROTEIN-RELATED"/>
    <property type="match status" value="1"/>
</dbReference>